<dbReference type="GO" id="GO:0008168">
    <property type="term" value="F:methyltransferase activity"/>
    <property type="evidence" value="ECO:0007669"/>
    <property type="project" value="UniProtKB-KW"/>
</dbReference>
<dbReference type="GO" id="GO:0032259">
    <property type="term" value="P:methylation"/>
    <property type="evidence" value="ECO:0007669"/>
    <property type="project" value="UniProtKB-KW"/>
</dbReference>
<dbReference type="InterPro" id="IPR050362">
    <property type="entry name" value="Cation-dep_OMT"/>
</dbReference>
<sequence length="222" mass="23706">MSPRTIPLTDPLHAWLLEYSLREEPVQSRLRAATAALGDAAGMQIAPEQGQFMALLVELTGATRILEIGTFTGYSALACALALPLGGRLVACDVSEEWTAIGRRYWEEAGVAGRIDLRLGPALATLDRLIDQGETGRFDMAFIDADKSSTDAYYERCLTLLRPGGLVLVDNMFRGGDVADPTVTDAGTAAMRAFAAKLHADSRVSLSVVPIGDGLALARKRG</sequence>
<comment type="caution">
    <text evidence="4">The sequence shown here is derived from an EMBL/GenBank/DDBJ whole genome shotgun (WGS) entry which is preliminary data.</text>
</comment>
<protein>
    <submittedName>
        <fullName evidence="4">SAM-dependent methyltransferase</fullName>
    </submittedName>
</protein>
<dbReference type="Gene3D" id="3.40.50.150">
    <property type="entry name" value="Vaccinia Virus protein VP39"/>
    <property type="match status" value="1"/>
</dbReference>
<evidence type="ECO:0000256" key="1">
    <source>
        <dbReference type="ARBA" id="ARBA00022603"/>
    </source>
</evidence>
<dbReference type="PROSITE" id="PS51682">
    <property type="entry name" value="SAM_OMT_I"/>
    <property type="match status" value="1"/>
</dbReference>
<evidence type="ECO:0000313" key="4">
    <source>
        <dbReference type="EMBL" id="NYZ19317.1"/>
    </source>
</evidence>
<dbReference type="EMBL" id="JABFDB010000002">
    <property type="protein sequence ID" value="NYZ19317.1"/>
    <property type="molecule type" value="Genomic_DNA"/>
</dbReference>
<dbReference type="Pfam" id="PF01596">
    <property type="entry name" value="Methyltransf_3"/>
    <property type="match status" value="1"/>
</dbReference>
<keyword evidence="2" id="KW-0808">Transferase</keyword>
<dbReference type="RefSeq" id="WP_180281072.1">
    <property type="nucleotide sequence ID" value="NZ_JABFDB010000002.1"/>
</dbReference>
<organism evidence="4 5">
    <name type="scientific">Azospirillum oleiclasticum</name>
    <dbReference type="NCBI Taxonomy" id="2735135"/>
    <lineage>
        <taxon>Bacteria</taxon>
        <taxon>Pseudomonadati</taxon>
        <taxon>Pseudomonadota</taxon>
        <taxon>Alphaproteobacteria</taxon>
        <taxon>Rhodospirillales</taxon>
        <taxon>Azospirillaceae</taxon>
        <taxon>Azospirillum</taxon>
    </lineage>
</organism>
<dbReference type="Proteomes" id="UP000584642">
    <property type="component" value="Unassembled WGS sequence"/>
</dbReference>
<dbReference type="PANTHER" id="PTHR10509">
    <property type="entry name" value="O-METHYLTRANSFERASE-RELATED"/>
    <property type="match status" value="1"/>
</dbReference>
<evidence type="ECO:0000256" key="3">
    <source>
        <dbReference type="ARBA" id="ARBA00022691"/>
    </source>
</evidence>
<evidence type="ECO:0000256" key="2">
    <source>
        <dbReference type="ARBA" id="ARBA00022679"/>
    </source>
</evidence>
<accession>A0ABX2T5F9</accession>
<dbReference type="InterPro" id="IPR029063">
    <property type="entry name" value="SAM-dependent_MTases_sf"/>
</dbReference>
<proteinExistence type="predicted"/>
<gene>
    <name evidence="4" type="ORF">HND93_06310</name>
</gene>
<reference evidence="4 5" key="1">
    <citation type="submission" date="2020-05" db="EMBL/GenBank/DDBJ databases">
        <title>Azospirillum oleiclasticum sp. nov, a nitrogen-fixing and heavy crude oil-emulsifying bacterium isolated from the crude oil of Yumen Oilfield.</title>
        <authorList>
            <person name="Wu D."/>
            <person name="Cai M."/>
            <person name="Zhang X."/>
        </authorList>
    </citation>
    <scope>NUCLEOTIDE SEQUENCE [LARGE SCALE GENOMIC DNA]</scope>
    <source>
        <strain evidence="4 5">ROY-1-1-2</strain>
    </source>
</reference>
<dbReference type="CDD" id="cd02440">
    <property type="entry name" value="AdoMet_MTases"/>
    <property type="match status" value="1"/>
</dbReference>
<evidence type="ECO:0000313" key="5">
    <source>
        <dbReference type="Proteomes" id="UP000584642"/>
    </source>
</evidence>
<name>A0ABX2T5F9_9PROT</name>
<keyword evidence="5" id="KW-1185">Reference proteome</keyword>
<keyword evidence="1 4" id="KW-0489">Methyltransferase</keyword>
<dbReference type="InterPro" id="IPR002935">
    <property type="entry name" value="SAM_O-MeTrfase"/>
</dbReference>
<dbReference type="SUPFAM" id="SSF53335">
    <property type="entry name" value="S-adenosyl-L-methionine-dependent methyltransferases"/>
    <property type="match status" value="1"/>
</dbReference>
<dbReference type="PANTHER" id="PTHR10509:SF14">
    <property type="entry name" value="CAFFEOYL-COA O-METHYLTRANSFERASE 3-RELATED"/>
    <property type="match status" value="1"/>
</dbReference>
<keyword evidence="3" id="KW-0949">S-adenosyl-L-methionine</keyword>